<dbReference type="InterPro" id="IPR003018">
    <property type="entry name" value="GAF"/>
</dbReference>
<dbReference type="Gene3D" id="3.30.450.20">
    <property type="entry name" value="PAS domain"/>
    <property type="match status" value="1"/>
</dbReference>
<organism evidence="3 4">
    <name type="scientific">Natrialba swarupiae</name>
    <dbReference type="NCBI Taxonomy" id="2448032"/>
    <lineage>
        <taxon>Archaea</taxon>
        <taxon>Methanobacteriati</taxon>
        <taxon>Methanobacteriota</taxon>
        <taxon>Stenosarchaea group</taxon>
        <taxon>Halobacteria</taxon>
        <taxon>Halobacteriales</taxon>
        <taxon>Natrialbaceae</taxon>
        <taxon>Natrialba</taxon>
    </lineage>
</organism>
<dbReference type="CDD" id="cd00082">
    <property type="entry name" value="HisKA"/>
    <property type="match status" value="1"/>
</dbReference>
<reference evidence="3 4" key="1">
    <citation type="submission" date="2019-08" db="EMBL/GenBank/DDBJ databases">
        <title>Archaea genome.</title>
        <authorList>
            <person name="Kajale S."/>
            <person name="Shouche Y."/>
            <person name="Deshpande N."/>
            <person name="Sharma A."/>
        </authorList>
    </citation>
    <scope>NUCLEOTIDE SEQUENCE [LARGE SCALE GENOMIC DNA]</scope>
    <source>
        <strain evidence="3 4">ESP3B_9</strain>
    </source>
</reference>
<evidence type="ECO:0000256" key="1">
    <source>
        <dbReference type="SAM" id="Coils"/>
    </source>
</evidence>
<feature type="domain" description="GAF" evidence="2">
    <location>
        <begin position="157"/>
        <end position="284"/>
    </location>
</feature>
<dbReference type="SUPFAM" id="SSF55785">
    <property type="entry name" value="PYP-like sensor domain (PAS domain)"/>
    <property type="match status" value="1"/>
</dbReference>
<dbReference type="Gene3D" id="3.30.450.40">
    <property type="match status" value="1"/>
</dbReference>
<dbReference type="InterPro" id="IPR029016">
    <property type="entry name" value="GAF-like_dom_sf"/>
</dbReference>
<evidence type="ECO:0000259" key="2">
    <source>
        <dbReference type="Pfam" id="PF13185"/>
    </source>
</evidence>
<gene>
    <name evidence="3" type="ORF">FYC77_01110</name>
</gene>
<dbReference type="Proteomes" id="UP000324104">
    <property type="component" value="Unassembled WGS sequence"/>
</dbReference>
<dbReference type="GO" id="GO:0000155">
    <property type="term" value="F:phosphorelay sensor kinase activity"/>
    <property type="evidence" value="ECO:0007669"/>
    <property type="project" value="InterPro"/>
</dbReference>
<proteinExistence type="predicted"/>
<dbReference type="EMBL" id="VTAW01000001">
    <property type="protein sequence ID" value="TYT64028.1"/>
    <property type="molecule type" value="Genomic_DNA"/>
</dbReference>
<dbReference type="Pfam" id="PF13185">
    <property type="entry name" value="GAF_2"/>
    <property type="match status" value="1"/>
</dbReference>
<feature type="coiled-coil region" evidence="1">
    <location>
        <begin position="296"/>
        <end position="323"/>
    </location>
</feature>
<dbReference type="Gene3D" id="3.30.565.10">
    <property type="entry name" value="Histidine kinase-like ATPase, C-terminal domain"/>
    <property type="match status" value="1"/>
</dbReference>
<comment type="caution">
    <text evidence="3">The sequence shown here is derived from an EMBL/GenBank/DDBJ whole genome shotgun (WGS) entry which is preliminary data.</text>
</comment>
<dbReference type="InterPro" id="IPR003661">
    <property type="entry name" value="HisK_dim/P_dom"/>
</dbReference>
<keyword evidence="1" id="KW-0175">Coiled coil</keyword>
<sequence>MVHPTPQPRPLLILYVAATEADARDGADAIESIREGPERTVHPTASVDRIREWTPEVDCVVYAGSVDPDDTRLSEAVDASGSTPFILYADGQTASRSSGGVDGYVRRGTADAPVHLVDEISWHCHGDGRSRNPQLRDRGRETGTAILETTAAIATCRERDRLFDRLVDGTVDVLGFEYCWVATINFGELVSRAVSSAVPDDQLGSTPLDDPLSAAFRARQSIRIADVDELEAVDPPFEHARSLCCVPVGDVGVLYVASELPDAFDATDLALLEGLCETAESILERNWTETGISNERDRLQRERDRIVEQYNRLVNDRNRLETDRNDLVSVVASLSEPTIRYELEDGRAVVADVNDPHEAVFGDDAEALTGVPVAEYAIPNGLIEERTSLREAVQANEQHRLSCRRETVDGVREFVLTVVPLETDDGDGSGDGLLVHEDVTESRRRRRELAAISDRLETIAELVEDETRTPLNAARGYLELAEKTGSREHFEMVENAHEQLSEFFEALTDVAGTDLETEPAGIREMAHRAWIGADTADAKLVTEDDLLVAADREQMRELFEHVLQAAIEIEHANTPSWVSADAAGTVTVTVGATDDGFYVAGHRPSSDENGRTDPNAELLVDADDTGTQLEVVERVADAHGWDLGVAEDEDGTAFAFRGVDAIDT</sequence>
<evidence type="ECO:0000313" key="3">
    <source>
        <dbReference type="EMBL" id="TYT64028.1"/>
    </source>
</evidence>
<evidence type="ECO:0000313" key="4">
    <source>
        <dbReference type="Proteomes" id="UP000324104"/>
    </source>
</evidence>
<dbReference type="InterPro" id="IPR036890">
    <property type="entry name" value="HATPase_C_sf"/>
</dbReference>
<protein>
    <submittedName>
        <fullName evidence="3">GAF domain-containing protein</fullName>
    </submittedName>
</protein>
<name>A0A5D5AQ80_9EURY</name>
<dbReference type="InterPro" id="IPR035965">
    <property type="entry name" value="PAS-like_dom_sf"/>
</dbReference>
<dbReference type="AlphaFoldDB" id="A0A5D5AQ80"/>
<dbReference type="SUPFAM" id="SSF55781">
    <property type="entry name" value="GAF domain-like"/>
    <property type="match status" value="1"/>
</dbReference>
<accession>A0A5D5AQ80</accession>
<keyword evidence="4" id="KW-1185">Reference proteome</keyword>